<evidence type="ECO:0000313" key="7">
    <source>
        <dbReference type="EMBL" id="PYC77344.1"/>
    </source>
</evidence>
<comment type="caution">
    <text evidence="7">The sequence shown here is derived from an EMBL/GenBank/DDBJ whole genome shotgun (WGS) entry which is preliminary data.</text>
</comment>
<dbReference type="SUPFAM" id="SSF52374">
    <property type="entry name" value="Nucleotidylyl transferase"/>
    <property type="match status" value="1"/>
</dbReference>
<keyword evidence="3 6" id="KW-0067">ATP-binding</keyword>
<proteinExistence type="inferred from homology"/>
<dbReference type="Proteomes" id="UP000248039">
    <property type="component" value="Unassembled WGS sequence"/>
</dbReference>
<organism evidence="7 8">
    <name type="scientific">Streptomyces tateyamensis</name>
    <dbReference type="NCBI Taxonomy" id="565073"/>
    <lineage>
        <taxon>Bacteria</taxon>
        <taxon>Bacillati</taxon>
        <taxon>Actinomycetota</taxon>
        <taxon>Actinomycetes</taxon>
        <taxon>Kitasatosporales</taxon>
        <taxon>Streptomycetaceae</taxon>
        <taxon>Streptomyces</taxon>
    </lineage>
</organism>
<dbReference type="Pfam" id="PF00579">
    <property type="entry name" value="tRNA-synt_1b"/>
    <property type="match status" value="1"/>
</dbReference>
<dbReference type="GO" id="GO:0006418">
    <property type="term" value="P:tRNA aminoacylation for protein translation"/>
    <property type="evidence" value="ECO:0007669"/>
    <property type="project" value="InterPro"/>
</dbReference>
<dbReference type="GO" id="GO:0004812">
    <property type="term" value="F:aminoacyl-tRNA ligase activity"/>
    <property type="evidence" value="ECO:0007669"/>
    <property type="project" value="UniProtKB-KW"/>
</dbReference>
<sequence length="360" mass="39309">MKFDSAYYDDVIARHNYERIAPESTAAASGSATPEADAESALGAIDFPLADLSPNDLRTKWMCHTGARDFATAVADGKPATVTTGVGLGGPPHAGTVFQLLRAVTLQQHGLHVQIVLGDLDSYNARRTPLAEVRRLADQYEEFVRRLGFDEQRGVLRRQEGNADVLATAFLLSRHLDDADFTWAEEDLSGLYRNHGVFDHLTYGMKQATLLMAADFVHLLAQDRHVLVSLGVDEHKYVALARRGAERWGLPAADRLSGIYTKMIPGFGGLPKMSKSIPGSGITAAMPADDIRALLAADTDSGPDDDTSALLQMFACLPETGGHAYDLAAEARRTGGHRWRELREELTERLVGIFSLWPQL</sequence>
<keyword evidence="2 6" id="KW-0547">Nucleotide-binding</keyword>
<evidence type="ECO:0000256" key="3">
    <source>
        <dbReference type="ARBA" id="ARBA00022840"/>
    </source>
</evidence>
<name>A0A2V4P3I6_9ACTN</name>
<keyword evidence="5 6" id="KW-0030">Aminoacyl-tRNA synthetase</keyword>
<evidence type="ECO:0000256" key="6">
    <source>
        <dbReference type="RuleBase" id="RU363036"/>
    </source>
</evidence>
<evidence type="ECO:0000256" key="1">
    <source>
        <dbReference type="ARBA" id="ARBA00022598"/>
    </source>
</evidence>
<evidence type="ECO:0000256" key="4">
    <source>
        <dbReference type="ARBA" id="ARBA00022917"/>
    </source>
</evidence>
<dbReference type="Gene3D" id="3.40.50.620">
    <property type="entry name" value="HUPs"/>
    <property type="match status" value="1"/>
</dbReference>
<keyword evidence="1 6" id="KW-0436">Ligase</keyword>
<reference evidence="7 8" key="1">
    <citation type="submission" date="2018-03" db="EMBL/GenBank/DDBJ databases">
        <title>Bioinformatic expansion and discovery of thiopeptide antibiotics.</title>
        <authorList>
            <person name="Schwalen C.J."/>
            <person name="Hudson G.A."/>
            <person name="Mitchell D.A."/>
        </authorList>
    </citation>
    <scope>NUCLEOTIDE SEQUENCE [LARGE SCALE GENOMIC DNA]</scope>
    <source>
        <strain evidence="7 8">ATCC 21389</strain>
    </source>
</reference>
<dbReference type="InterPro" id="IPR002305">
    <property type="entry name" value="aa-tRNA-synth_Ic"/>
</dbReference>
<evidence type="ECO:0000256" key="2">
    <source>
        <dbReference type="ARBA" id="ARBA00022741"/>
    </source>
</evidence>
<dbReference type="OrthoDB" id="3337847at2"/>
<keyword evidence="4 6" id="KW-0648">Protein biosynthesis</keyword>
<accession>A0A2V4P3I6</accession>
<comment type="similarity">
    <text evidence="6">Belongs to the class-I aminoacyl-tRNA synthetase family.</text>
</comment>
<gene>
    <name evidence="7" type="ORF">C7C46_19085</name>
</gene>
<dbReference type="EMBL" id="PYBW01000068">
    <property type="protein sequence ID" value="PYC77344.1"/>
    <property type="molecule type" value="Genomic_DNA"/>
</dbReference>
<evidence type="ECO:0000313" key="8">
    <source>
        <dbReference type="Proteomes" id="UP000248039"/>
    </source>
</evidence>
<keyword evidence="8" id="KW-1185">Reference proteome</keyword>
<dbReference type="AlphaFoldDB" id="A0A2V4P3I6"/>
<evidence type="ECO:0008006" key="9">
    <source>
        <dbReference type="Google" id="ProtNLM"/>
    </source>
</evidence>
<dbReference type="GO" id="GO:0005524">
    <property type="term" value="F:ATP binding"/>
    <property type="evidence" value="ECO:0007669"/>
    <property type="project" value="UniProtKB-KW"/>
</dbReference>
<evidence type="ECO:0000256" key="5">
    <source>
        <dbReference type="ARBA" id="ARBA00023146"/>
    </source>
</evidence>
<dbReference type="InterPro" id="IPR014729">
    <property type="entry name" value="Rossmann-like_a/b/a_fold"/>
</dbReference>
<protein>
    <recommendedName>
        <fullName evidence="9">Tryptophan--tRNA ligase</fullName>
    </recommendedName>
</protein>
<dbReference type="RefSeq" id="WP_110671069.1">
    <property type="nucleotide sequence ID" value="NZ_PYBW01000068.1"/>
</dbReference>